<keyword evidence="2" id="KW-0472">Membrane</keyword>
<comment type="caution">
    <text evidence="3">The sequence shown here is derived from an EMBL/GenBank/DDBJ whole genome shotgun (WGS) entry which is preliminary data.</text>
</comment>
<protein>
    <submittedName>
        <fullName evidence="3">Uncharacterized protein</fullName>
    </submittedName>
</protein>
<keyword evidence="2" id="KW-0812">Transmembrane</keyword>
<feature type="transmembrane region" description="Helical" evidence="2">
    <location>
        <begin position="118"/>
        <end position="140"/>
    </location>
</feature>
<organism evidence="3 4">
    <name type="scientific">Ceratopteris richardii</name>
    <name type="common">Triangle waterfern</name>
    <dbReference type="NCBI Taxonomy" id="49495"/>
    <lineage>
        <taxon>Eukaryota</taxon>
        <taxon>Viridiplantae</taxon>
        <taxon>Streptophyta</taxon>
        <taxon>Embryophyta</taxon>
        <taxon>Tracheophyta</taxon>
        <taxon>Polypodiopsida</taxon>
        <taxon>Polypodiidae</taxon>
        <taxon>Polypodiales</taxon>
        <taxon>Pteridineae</taxon>
        <taxon>Pteridaceae</taxon>
        <taxon>Parkerioideae</taxon>
        <taxon>Ceratopteris</taxon>
    </lineage>
</organism>
<accession>A0A8T2TDT5</accession>
<sequence length="169" mass="18316">MENSSCVYQVLFGCIWIYTFCHFSIAATGLDSNTSHVVSASTVQGSTSPNSSQQSSTESSTQTSTPSQPPQPSTLPQLMDTLRGVPSPPPQAPIILLNTSSGETPQLNNLASHRRGKIVGVIFLSFAGMLQLGIAIFLIIRRHQILDDMNGLQFHRLSLRFRSNKPSTA</sequence>
<feature type="transmembrane region" description="Helical" evidence="2">
    <location>
        <begin position="7"/>
        <end position="27"/>
    </location>
</feature>
<dbReference type="AlphaFoldDB" id="A0A8T2TDT5"/>
<reference evidence="3" key="1">
    <citation type="submission" date="2021-08" db="EMBL/GenBank/DDBJ databases">
        <title>WGS assembly of Ceratopteris richardii.</title>
        <authorList>
            <person name="Marchant D.B."/>
            <person name="Chen G."/>
            <person name="Jenkins J."/>
            <person name="Shu S."/>
            <person name="Leebens-Mack J."/>
            <person name="Grimwood J."/>
            <person name="Schmutz J."/>
            <person name="Soltis P."/>
            <person name="Soltis D."/>
            <person name="Chen Z.-H."/>
        </authorList>
    </citation>
    <scope>NUCLEOTIDE SEQUENCE</scope>
    <source>
        <strain evidence="3">Whitten #5841</strain>
        <tissue evidence="3">Leaf</tissue>
    </source>
</reference>
<name>A0A8T2TDT5_CERRI</name>
<proteinExistence type="predicted"/>
<evidence type="ECO:0000313" key="4">
    <source>
        <dbReference type="Proteomes" id="UP000825935"/>
    </source>
</evidence>
<evidence type="ECO:0000256" key="1">
    <source>
        <dbReference type="SAM" id="MobiDB-lite"/>
    </source>
</evidence>
<evidence type="ECO:0000313" key="3">
    <source>
        <dbReference type="EMBL" id="KAH7420712.1"/>
    </source>
</evidence>
<feature type="region of interest" description="Disordered" evidence="1">
    <location>
        <begin position="41"/>
        <end position="84"/>
    </location>
</feature>
<gene>
    <name evidence="3" type="ORF">KP509_13G018400</name>
</gene>
<keyword evidence="4" id="KW-1185">Reference proteome</keyword>
<dbReference type="EMBL" id="CM035418">
    <property type="protein sequence ID" value="KAH7420712.1"/>
    <property type="molecule type" value="Genomic_DNA"/>
</dbReference>
<keyword evidence="2" id="KW-1133">Transmembrane helix</keyword>
<dbReference type="Proteomes" id="UP000825935">
    <property type="component" value="Chromosome 13"/>
</dbReference>
<feature type="compositionally biased region" description="Low complexity" evidence="1">
    <location>
        <begin position="46"/>
        <end position="66"/>
    </location>
</feature>
<evidence type="ECO:0000256" key="2">
    <source>
        <dbReference type="SAM" id="Phobius"/>
    </source>
</evidence>